<protein>
    <recommendedName>
        <fullName evidence="5">Methyltransferase</fullName>
    </recommendedName>
</protein>
<evidence type="ECO:0000313" key="4">
    <source>
        <dbReference type="Proteomes" id="UP001244011"/>
    </source>
</evidence>
<dbReference type="GeneID" id="85309642"/>
<dbReference type="RefSeq" id="XP_060288693.1">
    <property type="nucleotide sequence ID" value="XM_060426455.1"/>
</dbReference>
<organism evidence="3 4">
    <name type="scientific">Phialemonium atrogriseum</name>
    <dbReference type="NCBI Taxonomy" id="1093897"/>
    <lineage>
        <taxon>Eukaryota</taxon>
        <taxon>Fungi</taxon>
        <taxon>Dikarya</taxon>
        <taxon>Ascomycota</taxon>
        <taxon>Pezizomycotina</taxon>
        <taxon>Sordariomycetes</taxon>
        <taxon>Sordariomycetidae</taxon>
        <taxon>Cephalothecales</taxon>
        <taxon>Cephalothecaceae</taxon>
        <taxon>Phialemonium</taxon>
    </lineage>
</organism>
<keyword evidence="4" id="KW-1185">Reference proteome</keyword>
<sequence>MAISSQVPRGPVKAELNYFKDPSDGAKPFNYVETPPEGEPQHNYGKETHEVTIHDARGRESDFTLDEDSFAIIRDVPPSAERDFTSDASIQANYYPELEKLLLAHVPGSTKVVFFDHTIRRADPSAERGPVQRVHVDQTATSAALRVRRHLPAGEAERLLAGRYRIVNVWRPLNKAPVESFPLAFASSSTLRDEDVVPVEHRYRSGYTGQTAAIRHDPGQKWYYLSGMTGDERLLLQCFDSESLKEGTAVKGGRVPHTAFVDPRTRPDAEGRESIEVRALVFGP</sequence>
<evidence type="ECO:0000256" key="2">
    <source>
        <dbReference type="SAM" id="MobiDB-lite"/>
    </source>
</evidence>
<evidence type="ECO:0008006" key="5">
    <source>
        <dbReference type="Google" id="ProtNLM"/>
    </source>
</evidence>
<evidence type="ECO:0000256" key="1">
    <source>
        <dbReference type="ARBA" id="ARBA00023604"/>
    </source>
</evidence>
<reference evidence="3" key="1">
    <citation type="submission" date="2023-06" db="EMBL/GenBank/DDBJ databases">
        <title>Genome-scale phylogeny and comparative genomics of the fungal order Sordariales.</title>
        <authorList>
            <consortium name="Lawrence Berkeley National Laboratory"/>
            <person name="Hensen N."/>
            <person name="Bonometti L."/>
            <person name="Westerberg I."/>
            <person name="Brannstrom I.O."/>
            <person name="Guillou S."/>
            <person name="Cros-Aarteil S."/>
            <person name="Calhoun S."/>
            <person name="Haridas S."/>
            <person name="Kuo A."/>
            <person name="Mondo S."/>
            <person name="Pangilinan J."/>
            <person name="Riley R."/>
            <person name="Labutti K."/>
            <person name="Andreopoulos B."/>
            <person name="Lipzen A."/>
            <person name="Chen C."/>
            <person name="Yanf M."/>
            <person name="Daum C."/>
            <person name="Ng V."/>
            <person name="Clum A."/>
            <person name="Steindorff A."/>
            <person name="Ohm R."/>
            <person name="Martin F."/>
            <person name="Silar P."/>
            <person name="Natvig D."/>
            <person name="Lalanne C."/>
            <person name="Gautier V."/>
            <person name="Ament-Velasquez S.L."/>
            <person name="Kruys A."/>
            <person name="Hutchinson M.I."/>
            <person name="Powell A.J."/>
            <person name="Barry K."/>
            <person name="Miller A.N."/>
            <person name="Grigoriev I.V."/>
            <person name="Debuchy R."/>
            <person name="Gladieux P."/>
            <person name="Thoren M.H."/>
            <person name="Johannesson H."/>
        </authorList>
    </citation>
    <scope>NUCLEOTIDE SEQUENCE</scope>
    <source>
        <strain evidence="3">8032-3</strain>
    </source>
</reference>
<dbReference type="InterPro" id="IPR044053">
    <property type="entry name" value="AsaB-like"/>
</dbReference>
<dbReference type="NCBIfam" id="NF041278">
    <property type="entry name" value="CmcJ_NvfI_EfuI"/>
    <property type="match status" value="1"/>
</dbReference>
<accession>A0AAJ0C9K4</accession>
<comment type="caution">
    <text evidence="3">The sequence shown here is derived from an EMBL/GenBank/DDBJ whole genome shotgun (WGS) entry which is preliminary data.</text>
</comment>
<feature type="region of interest" description="Disordered" evidence="2">
    <location>
        <begin position="25"/>
        <end position="45"/>
    </location>
</feature>
<gene>
    <name evidence="3" type="ORF">QBC33DRAFT_521391</name>
</gene>
<dbReference type="EMBL" id="MU838997">
    <property type="protein sequence ID" value="KAK1772480.1"/>
    <property type="molecule type" value="Genomic_DNA"/>
</dbReference>
<dbReference type="PANTHER" id="PTHR34598:SF1">
    <property type="entry name" value="PUTATIVE (AFU_ORTHOLOGUE AFUA_3G13140)-RELATED"/>
    <property type="match status" value="1"/>
</dbReference>
<evidence type="ECO:0000313" key="3">
    <source>
        <dbReference type="EMBL" id="KAK1772480.1"/>
    </source>
</evidence>
<name>A0AAJ0C9K4_9PEZI</name>
<comment type="similarity">
    <text evidence="1">Belongs to the asaB hydroxylase/desaturase family.</text>
</comment>
<dbReference type="PANTHER" id="PTHR34598">
    <property type="entry name" value="BLL6449 PROTEIN"/>
    <property type="match status" value="1"/>
</dbReference>
<dbReference type="AlphaFoldDB" id="A0AAJ0C9K4"/>
<dbReference type="Proteomes" id="UP001244011">
    <property type="component" value="Unassembled WGS sequence"/>
</dbReference>
<proteinExistence type="inferred from homology"/>
<dbReference type="GO" id="GO:0016491">
    <property type="term" value="F:oxidoreductase activity"/>
    <property type="evidence" value="ECO:0007669"/>
    <property type="project" value="InterPro"/>
</dbReference>